<dbReference type="GO" id="GO:0016787">
    <property type="term" value="F:hydrolase activity"/>
    <property type="evidence" value="ECO:0007669"/>
    <property type="project" value="UniProtKB-KW"/>
</dbReference>
<gene>
    <name evidence="8" type="ORF">Pan44_27720</name>
</gene>
<feature type="domain" description="Helicase C-terminal" evidence="7">
    <location>
        <begin position="215"/>
        <end position="412"/>
    </location>
</feature>
<evidence type="ECO:0000256" key="2">
    <source>
        <dbReference type="ARBA" id="ARBA00022801"/>
    </source>
</evidence>
<dbReference type="InterPro" id="IPR011545">
    <property type="entry name" value="DEAD/DEAH_box_helicase_dom"/>
</dbReference>
<dbReference type="PROSITE" id="PS51194">
    <property type="entry name" value="HELICASE_CTER"/>
    <property type="match status" value="1"/>
</dbReference>
<dbReference type="Gene3D" id="3.40.50.300">
    <property type="entry name" value="P-loop containing nucleotide triphosphate hydrolases"/>
    <property type="match status" value="2"/>
</dbReference>
<sequence>MPAPSRDDLAAAYLDQLPFPPYPVQEEALLAWFTAEQGVLVCAPTGTGKTLIAEAALYEALHTRRKAYYTTPLIALTEQKFQEFQDAAERWGFSRNDIGLVTGNRKTNPDALVLVVVAEILLNRLLHPEGFNFEEVDAVVMDEFHSFNDPERGVVWELSLALLPKSVRLLLLSATVGNAVDFTLWLNRCHGRKVQLVQGTERKVPLHFEWVGDMILPDYLESVAQDEGDARRTPALIFCFNRNDCWTTAEQLKGKSILVDGQQKKLAAEIDQWDWSGGAGPKLKTLLMRGVGVHHAGLLPKHRRRVEDLFQRKLLSVCVCTETLAAGINLPARAVVMTTLMKGPPGKRTLVDPSTAQQIFGRAGRPQFDSRGYVVALAHEDDVKIAKWKKQIDQIPEDTRDPNLIRARKSLEKKKPTRRTTEQYWNEQQFQKLMSTPAAKLASRGDLPWRLLAYLLKLSPDVGRLRAFAKRRLLEPKPMEAANKRLTDMLVTLWSHDFIELDPPPPSPVADAASVGVTVPAAPSTERASSNSSNPAASARPGGLFDAVRPVEGLEDEFGSGLLDEETALPPESPIEETPALNAPVEVAETPTLAASATEPAAIPASQLKWFKDVAPKGVSASPPPVPDYSPRTATPKPLLDQLFTFRTIHPLYAMFLLKYMGQMDSTERIQALESVLELSPSLLPFVRAPKPEVLPQGQFATTWLNIELLQRGLATPEQLSPQEKDDTGPPKPWEERVWVLSFSDKMRLLFEAEYPGLREVRTLPVWVVGDLVQFGGDFTKYISGRDLAKQEGLIFRHCLRMVLLCGEFAEVIPDGMDAAEWRAEMRGLADLLTNSCRSVDPESTDQILENIAAADVVVGEEAASPDQPA</sequence>
<protein>
    <submittedName>
        <fullName evidence="8">Ski2-like helicase</fullName>
    </submittedName>
</protein>
<evidence type="ECO:0000313" key="8">
    <source>
        <dbReference type="EMBL" id="QDT54736.1"/>
    </source>
</evidence>
<dbReference type="InParanoid" id="A0A517SF27"/>
<dbReference type="GO" id="GO:0005524">
    <property type="term" value="F:ATP binding"/>
    <property type="evidence" value="ECO:0007669"/>
    <property type="project" value="UniProtKB-KW"/>
</dbReference>
<dbReference type="CDD" id="cd18795">
    <property type="entry name" value="SF2_C_Ski2"/>
    <property type="match status" value="1"/>
</dbReference>
<accession>A0A517SF27</accession>
<feature type="domain" description="Helicase ATP-binding" evidence="6">
    <location>
        <begin position="30"/>
        <end position="194"/>
    </location>
</feature>
<dbReference type="SUPFAM" id="SSF52540">
    <property type="entry name" value="P-loop containing nucleoside triphosphate hydrolases"/>
    <property type="match status" value="1"/>
</dbReference>
<keyword evidence="9" id="KW-1185">Reference proteome</keyword>
<dbReference type="AlphaFoldDB" id="A0A517SF27"/>
<evidence type="ECO:0000313" key="9">
    <source>
        <dbReference type="Proteomes" id="UP000315700"/>
    </source>
</evidence>
<evidence type="ECO:0000256" key="4">
    <source>
        <dbReference type="ARBA" id="ARBA00022840"/>
    </source>
</evidence>
<proteinExistence type="predicted"/>
<feature type="compositionally biased region" description="Low complexity" evidence="5">
    <location>
        <begin position="527"/>
        <end position="541"/>
    </location>
</feature>
<dbReference type="Pfam" id="PF00270">
    <property type="entry name" value="DEAD"/>
    <property type="match status" value="1"/>
</dbReference>
<keyword evidence="1" id="KW-0547">Nucleotide-binding</keyword>
<dbReference type="PROSITE" id="PS51192">
    <property type="entry name" value="HELICASE_ATP_BIND_1"/>
    <property type="match status" value="1"/>
</dbReference>
<dbReference type="CDD" id="cd17921">
    <property type="entry name" value="DEXHc_Ski2"/>
    <property type="match status" value="1"/>
</dbReference>
<keyword evidence="2" id="KW-0378">Hydrolase</keyword>
<dbReference type="GO" id="GO:0004386">
    <property type="term" value="F:helicase activity"/>
    <property type="evidence" value="ECO:0007669"/>
    <property type="project" value="UniProtKB-KW"/>
</dbReference>
<reference evidence="8 9" key="1">
    <citation type="submission" date="2019-02" db="EMBL/GenBank/DDBJ databases">
        <title>Deep-cultivation of Planctomycetes and their phenomic and genomic characterization uncovers novel biology.</title>
        <authorList>
            <person name="Wiegand S."/>
            <person name="Jogler M."/>
            <person name="Boedeker C."/>
            <person name="Pinto D."/>
            <person name="Vollmers J."/>
            <person name="Rivas-Marin E."/>
            <person name="Kohn T."/>
            <person name="Peeters S.H."/>
            <person name="Heuer A."/>
            <person name="Rast P."/>
            <person name="Oberbeckmann S."/>
            <person name="Bunk B."/>
            <person name="Jeske O."/>
            <person name="Meyerdierks A."/>
            <person name="Storesund J.E."/>
            <person name="Kallscheuer N."/>
            <person name="Luecker S."/>
            <person name="Lage O.M."/>
            <person name="Pohl T."/>
            <person name="Merkel B.J."/>
            <person name="Hornburger P."/>
            <person name="Mueller R.-W."/>
            <person name="Bruemmer F."/>
            <person name="Labrenz M."/>
            <person name="Spormann A.M."/>
            <person name="Op den Camp H."/>
            <person name="Overmann J."/>
            <person name="Amann R."/>
            <person name="Jetten M.S.M."/>
            <person name="Mascher T."/>
            <person name="Medema M.H."/>
            <person name="Devos D.P."/>
            <person name="Kaster A.-K."/>
            <person name="Ovreas L."/>
            <person name="Rohde M."/>
            <person name="Galperin M.Y."/>
            <person name="Jogler C."/>
        </authorList>
    </citation>
    <scope>NUCLEOTIDE SEQUENCE [LARGE SCALE GENOMIC DNA]</scope>
    <source>
        <strain evidence="8 9">Pan44</strain>
    </source>
</reference>
<dbReference type="SMART" id="SM00487">
    <property type="entry name" value="DEXDc"/>
    <property type="match status" value="1"/>
</dbReference>
<dbReference type="GO" id="GO:0003676">
    <property type="term" value="F:nucleic acid binding"/>
    <property type="evidence" value="ECO:0007669"/>
    <property type="project" value="InterPro"/>
</dbReference>
<name>A0A517SF27_9PLAN</name>
<keyword evidence="4" id="KW-0067">ATP-binding</keyword>
<dbReference type="InterPro" id="IPR014001">
    <property type="entry name" value="Helicase_ATP-bd"/>
</dbReference>
<dbReference type="EMBL" id="CP036271">
    <property type="protein sequence ID" value="QDT54736.1"/>
    <property type="molecule type" value="Genomic_DNA"/>
</dbReference>
<dbReference type="PANTHER" id="PTHR12131">
    <property type="entry name" value="ATP-DEPENDENT RNA AND DNA HELICASE"/>
    <property type="match status" value="1"/>
</dbReference>
<dbReference type="InterPro" id="IPR050699">
    <property type="entry name" value="RNA-DNA_Helicase"/>
</dbReference>
<dbReference type="InterPro" id="IPR027417">
    <property type="entry name" value="P-loop_NTPase"/>
</dbReference>
<keyword evidence="3 8" id="KW-0347">Helicase</keyword>
<dbReference type="KEGG" id="ccos:Pan44_27720"/>
<dbReference type="RefSeq" id="WP_197454069.1">
    <property type="nucleotide sequence ID" value="NZ_CP036271.1"/>
</dbReference>
<evidence type="ECO:0000259" key="6">
    <source>
        <dbReference type="PROSITE" id="PS51192"/>
    </source>
</evidence>
<evidence type="ECO:0000256" key="3">
    <source>
        <dbReference type="ARBA" id="ARBA00022806"/>
    </source>
</evidence>
<feature type="region of interest" description="Disordered" evidence="5">
    <location>
        <begin position="521"/>
        <end position="544"/>
    </location>
</feature>
<evidence type="ECO:0000256" key="1">
    <source>
        <dbReference type="ARBA" id="ARBA00022741"/>
    </source>
</evidence>
<dbReference type="Pfam" id="PF00271">
    <property type="entry name" value="Helicase_C"/>
    <property type="match status" value="1"/>
</dbReference>
<dbReference type="InterPro" id="IPR001650">
    <property type="entry name" value="Helicase_C-like"/>
</dbReference>
<dbReference type="PANTHER" id="PTHR12131:SF1">
    <property type="entry name" value="ATP-DEPENDENT RNA HELICASE SUPV3L1, MITOCHONDRIAL-RELATED"/>
    <property type="match status" value="1"/>
</dbReference>
<organism evidence="8 9">
    <name type="scientific">Caulifigura coniformis</name>
    <dbReference type="NCBI Taxonomy" id="2527983"/>
    <lineage>
        <taxon>Bacteria</taxon>
        <taxon>Pseudomonadati</taxon>
        <taxon>Planctomycetota</taxon>
        <taxon>Planctomycetia</taxon>
        <taxon>Planctomycetales</taxon>
        <taxon>Planctomycetaceae</taxon>
        <taxon>Caulifigura</taxon>
    </lineage>
</organism>
<dbReference type="SMART" id="SM00490">
    <property type="entry name" value="HELICc"/>
    <property type="match status" value="1"/>
</dbReference>
<evidence type="ECO:0000256" key="5">
    <source>
        <dbReference type="SAM" id="MobiDB-lite"/>
    </source>
</evidence>
<evidence type="ECO:0000259" key="7">
    <source>
        <dbReference type="PROSITE" id="PS51194"/>
    </source>
</evidence>
<dbReference type="Proteomes" id="UP000315700">
    <property type="component" value="Chromosome"/>
</dbReference>